<accession>A0A238UPW8</accession>
<sequence>MIAMDQPSEALAAIPATPPESPLAMPVQDFGARPRQAFARHRNGGRVWMARLVAFGGMAVIAAIGFLQMLRTFGDDPTPMQWALLVLFVPTFAWVGFSFCNVLAGLFASDPTTPDGPNDARVAVVMPIYHEDAQKSIGLLTALARELEREGMAHRAEIFVLSDSRDPAIAVNETLVIDAARRLSPLPIWYRRRITNEDRKTGNIGEFIRRWGGRYDQMVVLDADSIMTGATIRDLSARMAADPRLALIQTMPILVGGETIFARLTQFAGRVYGPMIARGVSAWSGDTGNFWGHNAIIRLAAFAGACGLPRLPGKPPFGGTILSHDFVEAAALCRAGWKVRLDHDLRGSFEGCPPTLLDMAARERRWAQGNLQHSRLFGMRGARAITLAHFAIGILGFAMSPLWLALILVGLVLSATVLLSTPEYFPTAYQLFPDWPVFDARRMFWLFVAAMALLLLPKLIATFRAWMRPLARNSGGPVRIFASSLFEILLSALIAPVQMLIQTRQIYDILRGRDSGWNAQVRAGSMPDWNVVIARHWVHVLLGIGTVVVLAQFSPAQLIWLSPILAGLILSPVTSRYSASPIFGRWARMRGLLVTPEERDPPAILSEANAVVRSMPRPLKGSDGLLRLADEAGAIDRHIALLPVDPDLPQDKRLARITAGAKIAHAETRSQALGFLTRDETDALVSDPALLRQWSVLAS</sequence>
<dbReference type="Pfam" id="PF13632">
    <property type="entry name" value="Glyco_trans_2_3"/>
    <property type="match status" value="1"/>
</dbReference>
<reference evidence="14" key="1">
    <citation type="submission" date="2017-06" db="EMBL/GenBank/DDBJ databases">
        <authorList>
            <person name="Kim H.J."/>
            <person name="Triplett B.A."/>
        </authorList>
    </citation>
    <scope>NUCLEOTIDE SEQUENCE [LARGE SCALE GENOMIC DNA]</scope>
    <source>
        <strain evidence="14">DSM 26170</strain>
    </source>
</reference>
<evidence type="ECO:0000256" key="7">
    <source>
        <dbReference type="ARBA" id="ARBA00022676"/>
    </source>
</evidence>
<name>A0A238UPW8_9RHOB</name>
<evidence type="ECO:0000256" key="12">
    <source>
        <dbReference type="SAM" id="Phobius"/>
    </source>
</evidence>
<keyword evidence="7" id="KW-0328">Glycosyltransferase</keyword>
<evidence type="ECO:0000256" key="2">
    <source>
        <dbReference type="ARBA" id="ARBA00005001"/>
    </source>
</evidence>
<keyword evidence="6" id="KW-0997">Cell inner membrane</keyword>
<evidence type="ECO:0000256" key="5">
    <source>
        <dbReference type="ARBA" id="ARBA00022475"/>
    </source>
</evidence>
<dbReference type="CDD" id="cd04191">
    <property type="entry name" value="Glucan_BSP_MdoH"/>
    <property type="match status" value="1"/>
</dbReference>
<keyword evidence="5" id="KW-1003">Cell membrane</keyword>
<feature type="transmembrane region" description="Helical" evidence="12">
    <location>
        <begin position="381"/>
        <end position="398"/>
    </location>
</feature>
<feature type="transmembrane region" description="Helical" evidence="12">
    <location>
        <begin position="82"/>
        <end position="108"/>
    </location>
</feature>
<feature type="transmembrane region" description="Helical" evidence="12">
    <location>
        <begin position="559"/>
        <end position="579"/>
    </location>
</feature>
<dbReference type="InterPro" id="IPR001173">
    <property type="entry name" value="Glyco_trans_2-like"/>
</dbReference>
<gene>
    <name evidence="15" type="primary">mdoH</name>
    <name evidence="15" type="ORF">EYF88_01825</name>
    <name evidence="14" type="ORF">SAMN06265378_101259</name>
</gene>
<evidence type="ECO:0000256" key="1">
    <source>
        <dbReference type="ARBA" id="ARBA00004429"/>
    </source>
</evidence>
<dbReference type="OrthoDB" id="9775281at2"/>
<evidence type="ECO:0000256" key="6">
    <source>
        <dbReference type="ARBA" id="ARBA00022519"/>
    </source>
</evidence>
<comment type="subcellular location">
    <subcellularLocation>
        <location evidence="1">Cell inner membrane</location>
        <topology evidence="1">Multi-pass membrane protein</topology>
    </subcellularLocation>
</comment>
<dbReference type="EMBL" id="FZNM01000001">
    <property type="protein sequence ID" value="SNR24028.1"/>
    <property type="molecule type" value="Genomic_DNA"/>
</dbReference>
<reference evidence="15 17" key="3">
    <citation type="submission" date="2019-02" db="EMBL/GenBank/DDBJ databases">
        <authorList>
            <person name="Zhang G."/>
        </authorList>
    </citation>
    <scope>NUCLEOTIDE SEQUENCE [LARGE SCALE GENOMIC DNA]</scope>
    <source>
        <strain evidence="15 17">CMB17</strain>
    </source>
</reference>
<evidence type="ECO:0000313" key="16">
    <source>
        <dbReference type="Proteomes" id="UP000198409"/>
    </source>
</evidence>
<feature type="transmembrane region" description="Helical" evidence="12">
    <location>
        <begin position="443"/>
        <end position="460"/>
    </location>
</feature>
<dbReference type="PANTHER" id="PTHR43867">
    <property type="entry name" value="CELLULOSE SYNTHASE CATALYTIC SUBUNIT A [UDP-FORMING]"/>
    <property type="match status" value="1"/>
</dbReference>
<dbReference type="NCBIfam" id="NF003958">
    <property type="entry name" value="PRK05454.2-1"/>
    <property type="match status" value="1"/>
</dbReference>
<keyword evidence="17" id="KW-1185">Reference proteome</keyword>
<feature type="transmembrane region" description="Helical" evidence="12">
    <location>
        <begin position="532"/>
        <end position="553"/>
    </location>
</feature>
<evidence type="ECO:0000256" key="11">
    <source>
        <dbReference type="ARBA" id="ARBA00023136"/>
    </source>
</evidence>
<organism evidence="14 16">
    <name type="scientific">Paracoccus sediminis</name>
    <dbReference type="NCBI Taxonomy" id="1214787"/>
    <lineage>
        <taxon>Bacteria</taxon>
        <taxon>Pseudomonadati</taxon>
        <taxon>Pseudomonadota</taxon>
        <taxon>Alphaproteobacteria</taxon>
        <taxon>Rhodobacterales</taxon>
        <taxon>Paracoccaceae</taxon>
        <taxon>Paracoccus</taxon>
    </lineage>
</organism>
<evidence type="ECO:0000259" key="13">
    <source>
        <dbReference type="Pfam" id="PF13632"/>
    </source>
</evidence>
<comment type="similarity">
    <text evidence="3">Belongs to the glycosyltransferase 2 family. OpgH subfamily.</text>
</comment>
<evidence type="ECO:0000256" key="8">
    <source>
        <dbReference type="ARBA" id="ARBA00022679"/>
    </source>
</evidence>
<evidence type="ECO:0000256" key="3">
    <source>
        <dbReference type="ARBA" id="ARBA00009337"/>
    </source>
</evidence>
<dbReference type="AlphaFoldDB" id="A0A238UPW8"/>
<evidence type="ECO:0000313" key="17">
    <source>
        <dbReference type="Proteomes" id="UP000292859"/>
    </source>
</evidence>
<dbReference type="PANTHER" id="PTHR43867:SF5">
    <property type="entry name" value="GLUCANS BIOSYNTHESIS GLUCOSYLTRANSFERASE H"/>
    <property type="match status" value="1"/>
</dbReference>
<dbReference type="Proteomes" id="UP000292859">
    <property type="component" value="Unassembled WGS sequence"/>
</dbReference>
<feature type="transmembrane region" description="Helical" evidence="12">
    <location>
        <begin position="480"/>
        <end position="501"/>
    </location>
</feature>
<proteinExistence type="inferred from homology"/>
<dbReference type="InterPro" id="IPR050321">
    <property type="entry name" value="Glycosyltr_2/OpgH_subfam"/>
</dbReference>
<comment type="pathway">
    <text evidence="2">Glycan metabolism; osmoregulated periplasmic glucan (OPG) biosynthesis.</text>
</comment>
<reference evidence="16" key="2">
    <citation type="submission" date="2017-06" db="EMBL/GenBank/DDBJ databases">
        <authorList>
            <person name="Varghese N."/>
            <person name="Submissions S."/>
        </authorList>
    </citation>
    <scope>NUCLEOTIDE SEQUENCE [LARGE SCALE GENOMIC DNA]</scope>
    <source>
        <strain evidence="16">DSM 26170</strain>
    </source>
</reference>
<dbReference type="GO" id="GO:0005886">
    <property type="term" value="C:plasma membrane"/>
    <property type="evidence" value="ECO:0007669"/>
    <property type="project" value="UniProtKB-SubCell"/>
</dbReference>
<keyword evidence="8 14" id="KW-0808">Transferase</keyword>
<feature type="transmembrane region" description="Helical" evidence="12">
    <location>
        <begin position="48"/>
        <end position="70"/>
    </location>
</feature>
<dbReference type="GO" id="GO:0016758">
    <property type="term" value="F:hexosyltransferase activity"/>
    <property type="evidence" value="ECO:0007669"/>
    <property type="project" value="TreeGrafter"/>
</dbReference>
<keyword evidence="11 12" id="KW-0472">Membrane</keyword>
<evidence type="ECO:0000313" key="14">
    <source>
        <dbReference type="EMBL" id="SNR24028.1"/>
    </source>
</evidence>
<keyword evidence="9 12" id="KW-0812">Transmembrane</keyword>
<dbReference type="Proteomes" id="UP000198409">
    <property type="component" value="Unassembled WGS sequence"/>
</dbReference>
<evidence type="ECO:0000256" key="9">
    <source>
        <dbReference type="ARBA" id="ARBA00022692"/>
    </source>
</evidence>
<keyword evidence="10 12" id="KW-1133">Transmembrane helix</keyword>
<dbReference type="NCBIfam" id="NF003962">
    <property type="entry name" value="PRK05454.2-5"/>
    <property type="match status" value="1"/>
</dbReference>
<evidence type="ECO:0000313" key="15">
    <source>
        <dbReference type="EMBL" id="TBN52966.1"/>
    </source>
</evidence>
<feature type="domain" description="Glycosyltransferase 2-like" evidence="13">
    <location>
        <begin position="219"/>
        <end position="444"/>
    </location>
</feature>
<evidence type="ECO:0000256" key="4">
    <source>
        <dbReference type="ARBA" id="ARBA00020585"/>
    </source>
</evidence>
<dbReference type="SUPFAM" id="SSF53448">
    <property type="entry name" value="Nucleotide-diphospho-sugar transferases"/>
    <property type="match status" value="1"/>
</dbReference>
<dbReference type="InterPro" id="IPR029044">
    <property type="entry name" value="Nucleotide-diphossugar_trans"/>
</dbReference>
<dbReference type="EMBL" id="SIRL01000001">
    <property type="protein sequence ID" value="TBN52966.1"/>
    <property type="molecule type" value="Genomic_DNA"/>
</dbReference>
<evidence type="ECO:0000256" key="10">
    <source>
        <dbReference type="ARBA" id="ARBA00022989"/>
    </source>
</evidence>
<protein>
    <recommendedName>
        <fullName evidence="4">Glucans biosynthesis glucosyltransferase H</fullName>
    </recommendedName>
</protein>
<dbReference type="Gene3D" id="3.90.550.10">
    <property type="entry name" value="Spore Coat Polysaccharide Biosynthesis Protein SpsA, Chain A"/>
    <property type="match status" value="1"/>
</dbReference>